<keyword evidence="2" id="KW-1185">Reference proteome</keyword>
<comment type="caution">
    <text evidence="1">The sequence shown here is derived from an EMBL/GenBank/DDBJ whole genome shotgun (WGS) entry which is preliminary data.</text>
</comment>
<reference evidence="1 2" key="1">
    <citation type="journal article" date="2015" name="Stand. Genomic Sci.">
        <title>Genomic Encyclopedia of Bacterial and Archaeal Type Strains, Phase III: the genomes of soil and plant-associated and newly described type strains.</title>
        <authorList>
            <person name="Whitman W.B."/>
            <person name="Woyke T."/>
            <person name="Klenk H.P."/>
            <person name="Zhou Y."/>
            <person name="Lilburn T.G."/>
            <person name="Beck B.J."/>
            <person name="De Vos P."/>
            <person name="Vandamme P."/>
            <person name="Eisen J.A."/>
            <person name="Garrity G."/>
            <person name="Hugenholtz P."/>
            <person name="Kyrpides N.C."/>
        </authorList>
    </citation>
    <scope>NUCLEOTIDE SEQUENCE [LARGE SCALE GENOMIC DNA]</scope>
    <source>
        <strain evidence="1 2">VKM Ac-2572</strain>
    </source>
</reference>
<dbReference type="AlphaFoldDB" id="A0A4R2HTB9"/>
<protein>
    <submittedName>
        <fullName evidence="1">Uncharacterized protein</fullName>
    </submittedName>
</protein>
<gene>
    <name evidence="1" type="ORF">EV652_102312</name>
</gene>
<dbReference type="EMBL" id="SLWN01000002">
    <property type="protein sequence ID" value="TCO34246.1"/>
    <property type="molecule type" value="Genomic_DNA"/>
</dbReference>
<proteinExistence type="predicted"/>
<name>A0A4R2HTB9_9ACTN</name>
<accession>A0A4R2HTB9</accession>
<organism evidence="1 2">
    <name type="scientific">Kribbella steppae</name>
    <dbReference type="NCBI Taxonomy" id="2512223"/>
    <lineage>
        <taxon>Bacteria</taxon>
        <taxon>Bacillati</taxon>
        <taxon>Actinomycetota</taxon>
        <taxon>Actinomycetes</taxon>
        <taxon>Propionibacteriales</taxon>
        <taxon>Kribbellaceae</taxon>
        <taxon>Kribbella</taxon>
    </lineage>
</organism>
<evidence type="ECO:0000313" key="2">
    <source>
        <dbReference type="Proteomes" id="UP000294508"/>
    </source>
</evidence>
<dbReference type="Proteomes" id="UP000294508">
    <property type="component" value="Unassembled WGS sequence"/>
</dbReference>
<sequence>MRPKTSVVQPRMRPAMELRAVRAKIWVGMWGGVGWSPGPPLRDWLKGYG</sequence>
<evidence type="ECO:0000313" key="1">
    <source>
        <dbReference type="EMBL" id="TCO34246.1"/>
    </source>
</evidence>